<accession>A0ACC0G0S9</accession>
<name>A0ACC0G0S9_9ERIC</name>
<organism evidence="1 2">
    <name type="scientific">Camellia lanceoleosa</name>
    <dbReference type="NCBI Taxonomy" id="1840588"/>
    <lineage>
        <taxon>Eukaryota</taxon>
        <taxon>Viridiplantae</taxon>
        <taxon>Streptophyta</taxon>
        <taxon>Embryophyta</taxon>
        <taxon>Tracheophyta</taxon>
        <taxon>Spermatophyta</taxon>
        <taxon>Magnoliopsida</taxon>
        <taxon>eudicotyledons</taxon>
        <taxon>Gunneridae</taxon>
        <taxon>Pentapetalae</taxon>
        <taxon>asterids</taxon>
        <taxon>Ericales</taxon>
        <taxon>Theaceae</taxon>
        <taxon>Camellia</taxon>
    </lineage>
</organism>
<dbReference type="Proteomes" id="UP001060215">
    <property type="component" value="Chromosome 12"/>
</dbReference>
<protein>
    <submittedName>
        <fullName evidence="1">Serine carboxypeptidase-like 34</fullName>
    </submittedName>
</protein>
<dbReference type="EMBL" id="CM045769">
    <property type="protein sequence ID" value="KAI7994249.1"/>
    <property type="molecule type" value="Genomic_DNA"/>
</dbReference>
<gene>
    <name evidence="1" type="ORF">LOK49_LG11G00107</name>
</gene>
<reference evidence="1 2" key="1">
    <citation type="journal article" date="2022" name="Plant J.">
        <title>Chromosome-level genome of Camellia lanceoleosa provides a valuable resource for understanding genome evolution and self-incompatibility.</title>
        <authorList>
            <person name="Gong W."/>
            <person name="Xiao S."/>
            <person name="Wang L."/>
            <person name="Liao Z."/>
            <person name="Chang Y."/>
            <person name="Mo W."/>
            <person name="Hu G."/>
            <person name="Li W."/>
            <person name="Zhao G."/>
            <person name="Zhu H."/>
            <person name="Hu X."/>
            <person name="Ji K."/>
            <person name="Xiang X."/>
            <person name="Song Q."/>
            <person name="Yuan D."/>
            <person name="Jin S."/>
            <person name="Zhang L."/>
        </authorList>
    </citation>
    <scope>NUCLEOTIDE SEQUENCE [LARGE SCALE GENOMIC DNA]</scope>
    <source>
        <strain evidence="1">SQ_2022a</strain>
    </source>
</reference>
<proteinExistence type="predicted"/>
<evidence type="ECO:0000313" key="1">
    <source>
        <dbReference type="EMBL" id="KAI7994249.1"/>
    </source>
</evidence>
<comment type="caution">
    <text evidence="1">The sequence shown here is derived from an EMBL/GenBank/DDBJ whole genome shotgun (WGS) entry which is preliminary data.</text>
</comment>
<evidence type="ECO:0000313" key="2">
    <source>
        <dbReference type="Proteomes" id="UP001060215"/>
    </source>
</evidence>
<keyword evidence="2" id="KW-1185">Reference proteome</keyword>
<sequence length="650" mass="72409">MAGLVTSPMMYLHIFLLTFILAAVASARLEPGQLSRKALLEQEADRVTKLPGQPPVTFRQYSGYVTVNKTHGRAMFYWFFEATYKPENKPVLLWLNGGPGCSSIGYGAAEELGPFFPQNDTRTLKFNNRTWNKAANLLFLESPVGVGFSYTNTSADIDQLGDTITAKDSYIFLVNWFRRFPQFKSHEFYISGESYAGHYVPQLAEQIFDNNKNAPKDDYINLKGFIIGNALLDDETDQKGMIDYAWDHAVISDHVYANVKSKCNFSDPNRSNDCGVALDNFFAAYNDIDMYSLYSPLCVDSTSSTTRKTPMIQGISPHIFSKIEGWHQRPAGYDPCISDYTEIYLNRPDVQHALHANVTKIPYPWTHCSDNITFWSDAPSSMLPLIKKLIAEGLRVWIYSGDTDGRIPVTSTRYTLRKLGLKTIEGWTPWFTNHQQSRAIHGSVVESGGRCKEEETLMGTCIQQNMTIGNKVPPQRHKANEDDQNSWVSETIADVVGRSFEKPMEGANSRARGGVLKELALQLDVGKTMALDEVICTPGFIKSITGSKGERPKINLEVVIGEAQQRMCGAGPSKVPTPICNFIAHASNFISAHMAQDLNSTDGSSSFQGSLISSSLRLPSGSLGSRSKAKKRPKRKRQSFLNFFPARGNL</sequence>